<dbReference type="GO" id="GO:0005634">
    <property type="term" value="C:nucleus"/>
    <property type="evidence" value="ECO:0007669"/>
    <property type="project" value="UniProtKB-SubCell"/>
</dbReference>
<dbReference type="InterPro" id="IPR024679">
    <property type="entry name" value="Ipi1_N"/>
</dbReference>
<gene>
    <name evidence="8" type="ORF">SODALDRAFT_280410</name>
</gene>
<feature type="region of interest" description="Disordered" evidence="6">
    <location>
        <begin position="49"/>
        <end position="76"/>
    </location>
</feature>
<evidence type="ECO:0000313" key="8">
    <source>
        <dbReference type="EMBL" id="ROT37555.1"/>
    </source>
</evidence>
<sequence>MGSSTKKKKEKAKDFQKPKFKVGKAKAKPSNFTDTSFKAKSIVMGQQNLSTEAPETSAQFRHSLSLASNSRSEKQRKEALANLTTQVASGNNPVGTATLLARLLPLISDPCGPVRTQLLKLFRQLPGDEVRNHAERCIMYVRAGMTHLSVDISNDALSALEWLLDVAEDEIVSCPGGWAKTLSSFCALMGWSVSATGGWSAAPKGGSLKTKDAQSRVRQLAILAKFLTAGLEAEAVATRNPNAHWDGMYRVPRVPQPFAYLNLFGSRRDEEAEMYIDNESRQRVFGRRFLILFSRGVEHTKKEGGAVGRSASALEQSLKDGMAGFEPSSAVDPQDLLDLW</sequence>
<proteinExistence type="inferred from homology"/>
<dbReference type="STRING" id="1314773.A0A3N2PSS1"/>
<evidence type="ECO:0000256" key="1">
    <source>
        <dbReference type="ARBA" id="ARBA00002355"/>
    </source>
</evidence>
<organism evidence="8 9">
    <name type="scientific">Sodiomyces alkalinus (strain CBS 110278 / VKM F-3762 / F11)</name>
    <name type="common">Alkaliphilic filamentous fungus</name>
    <dbReference type="NCBI Taxonomy" id="1314773"/>
    <lineage>
        <taxon>Eukaryota</taxon>
        <taxon>Fungi</taxon>
        <taxon>Dikarya</taxon>
        <taxon>Ascomycota</taxon>
        <taxon>Pezizomycotina</taxon>
        <taxon>Sordariomycetes</taxon>
        <taxon>Hypocreomycetidae</taxon>
        <taxon>Glomerellales</taxon>
        <taxon>Plectosphaerellaceae</taxon>
        <taxon>Sodiomyces</taxon>
    </lineage>
</organism>
<evidence type="ECO:0000256" key="6">
    <source>
        <dbReference type="SAM" id="MobiDB-lite"/>
    </source>
</evidence>
<name>A0A3N2PSS1_SODAK</name>
<evidence type="ECO:0000256" key="5">
    <source>
        <dbReference type="RuleBase" id="RU368021"/>
    </source>
</evidence>
<dbReference type="PANTHER" id="PTHR16056">
    <property type="entry name" value="REGULATOR OF MICROTUBULE DYNAMICS PROTEIN"/>
    <property type="match status" value="1"/>
</dbReference>
<dbReference type="SUPFAM" id="SSF48371">
    <property type="entry name" value="ARM repeat"/>
    <property type="match status" value="1"/>
</dbReference>
<dbReference type="AlphaFoldDB" id="A0A3N2PSS1"/>
<feature type="compositionally biased region" description="Basic residues" evidence="6">
    <location>
        <begin position="1"/>
        <end position="10"/>
    </location>
</feature>
<dbReference type="RefSeq" id="XP_028465361.1">
    <property type="nucleotide sequence ID" value="XM_028608235.1"/>
</dbReference>
<comment type="similarity">
    <text evidence="3 5">Belongs to the IPI1/TEX10 family.</text>
</comment>
<dbReference type="GO" id="GO:0120330">
    <property type="term" value="C:rixosome complex"/>
    <property type="evidence" value="ECO:0007669"/>
    <property type="project" value="UniProtKB-UniRule"/>
</dbReference>
<feature type="region of interest" description="Disordered" evidence="6">
    <location>
        <begin position="1"/>
        <end position="32"/>
    </location>
</feature>
<accession>A0A3N2PSS1</accession>
<comment type="function">
    <text evidence="1 5">Component of the RIX1 complex required for processing of ITS2 sequences from 35S pre-rRNA.</text>
</comment>
<evidence type="ECO:0000256" key="4">
    <source>
        <dbReference type="ARBA" id="ARBA00023242"/>
    </source>
</evidence>
<keyword evidence="9" id="KW-1185">Reference proteome</keyword>
<keyword evidence="5" id="KW-0690">Ribosome biogenesis</keyword>
<protein>
    <recommendedName>
        <fullName evidence="5">Pre-rRNA-processing protein</fullName>
    </recommendedName>
</protein>
<keyword evidence="4 5" id="KW-0539">Nucleus</keyword>
<dbReference type="InterPro" id="IPR016024">
    <property type="entry name" value="ARM-type_fold"/>
</dbReference>
<dbReference type="GO" id="GO:0006364">
    <property type="term" value="P:rRNA processing"/>
    <property type="evidence" value="ECO:0007669"/>
    <property type="project" value="UniProtKB-UniRule"/>
</dbReference>
<feature type="compositionally biased region" description="Polar residues" evidence="6">
    <location>
        <begin position="49"/>
        <end position="70"/>
    </location>
</feature>
<feature type="domain" description="Pre-rRNA-processing protein Ipi1 N-terminal" evidence="7">
    <location>
        <begin position="129"/>
        <end position="227"/>
    </location>
</feature>
<comment type="subunit">
    <text evidence="5">Component of the RIX1 complex.</text>
</comment>
<evidence type="ECO:0000256" key="3">
    <source>
        <dbReference type="ARBA" id="ARBA00006427"/>
    </source>
</evidence>
<dbReference type="GeneID" id="39576713"/>
<dbReference type="EMBL" id="ML119057">
    <property type="protein sequence ID" value="ROT37555.1"/>
    <property type="molecule type" value="Genomic_DNA"/>
</dbReference>
<evidence type="ECO:0000259" key="7">
    <source>
        <dbReference type="Pfam" id="PF12333"/>
    </source>
</evidence>
<evidence type="ECO:0000313" key="9">
    <source>
        <dbReference type="Proteomes" id="UP000272025"/>
    </source>
</evidence>
<dbReference type="PANTHER" id="PTHR16056:SF2">
    <property type="entry name" value="TESTIS-EXPRESSED PROTEIN 10"/>
    <property type="match status" value="1"/>
</dbReference>
<dbReference type="Proteomes" id="UP000272025">
    <property type="component" value="Unassembled WGS sequence"/>
</dbReference>
<reference evidence="8 9" key="1">
    <citation type="journal article" date="2018" name="Mol. Ecol.">
        <title>The obligate alkalophilic soda-lake fungus Sodiomyces alkalinus has shifted to a protein diet.</title>
        <authorList>
            <person name="Grum-Grzhimaylo A.A."/>
            <person name="Falkoski D.L."/>
            <person name="van den Heuvel J."/>
            <person name="Valero-Jimenez C.A."/>
            <person name="Min B."/>
            <person name="Choi I.G."/>
            <person name="Lipzen A."/>
            <person name="Daum C.G."/>
            <person name="Aanen D.K."/>
            <person name="Tsang A."/>
            <person name="Henrissat B."/>
            <person name="Bilanenko E.N."/>
            <person name="de Vries R.P."/>
            <person name="van Kan J.A.L."/>
            <person name="Grigoriev I.V."/>
            <person name="Debets A.J.M."/>
        </authorList>
    </citation>
    <scope>NUCLEOTIDE SEQUENCE [LARGE SCALE GENOMIC DNA]</scope>
    <source>
        <strain evidence="8 9">F11</strain>
    </source>
</reference>
<feature type="compositionally biased region" description="Basic residues" evidence="6">
    <location>
        <begin position="18"/>
        <end position="27"/>
    </location>
</feature>
<dbReference type="OrthoDB" id="361362at2759"/>
<dbReference type="Pfam" id="PF12333">
    <property type="entry name" value="Ipi1_N"/>
    <property type="match status" value="1"/>
</dbReference>
<keyword evidence="5" id="KW-0698">rRNA processing</keyword>
<comment type="subcellular location">
    <subcellularLocation>
        <location evidence="2 5">Nucleus</location>
    </subcellularLocation>
</comment>
<evidence type="ECO:0000256" key="2">
    <source>
        <dbReference type="ARBA" id="ARBA00004123"/>
    </source>
</evidence>